<comment type="cofactor">
    <cofactor evidence="1">
        <name>Mn(2+)</name>
        <dbReference type="ChEBI" id="CHEBI:29035"/>
    </cofactor>
</comment>
<dbReference type="Gene3D" id="3.40.50.20">
    <property type="match status" value="1"/>
</dbReference>
<dbReference type="EMBL" id="CP029812">
    <property type="protein sequence ID" value="AWU39699.1"/>
    <property type="molecule type" value="Genomic_DNA"/>
</dbReference>
<dbReference type="PROSITE" id="PS00843">
    <property type="entry name" value="DALA_DALA_LIGASE_1"/>
    <property type="match status" value="1"/>
</dbReference>
<gene>
    <name evidence="14" type="primary">ddl</name>
    <name evidence="17" type="ORF">DM808_00595</name>
</gene>
<dbReference type="HAMAP" id="MF_00047">
    <property type="entry name" value="Dala_Dala_lig"/>
    <property type="match status" value="1"/>
</dbReference>
<evidence type="ECO:0000259" key="16">
    <source>
        <dbReference type="PROSITE" id="PS50975"/>
    </source>
</evidence>
<evidence type="ECO:0000256" key="14">
    <source>
        <dbReference type="HAMAP-Rule" id="MF_00047"/>
    </source>
</evidence>
<evidence type="ECO:0000313" key="18">
    <source>
        <dbReference type="Proteomes" id="UP000247917"/>
    </source>
</evidence>
<keyword evidence="12 14" id="KW-0961">Cell wall biogenesis/degradation</keyword>
<evidence type="ECO:0000256" key="12">
    <source>
        <dbReference type="ARBA" id="ARBA00023316"/>
    </source>
</evidence>
<dbReference type="PIRSF" id="PIRSF039102">
    <property type="entry name" value="Ddl/VanB"/>
    <property type="match status" value="1"/>
</dbReference>
<evidence type="ECO:0000256" key="7">
    <source>
        <dbReference type="ARBA" id="ARBA00022598"/>
    </source>
</evidence>
<keyword evidence="7 14" id="KW-0436">Ligase</keyword>
<dbReference type="InterPro" id="IPR005905">
    <property type="entry name" value="D_ala_D_ala"/>
</dbReference>
<keyword evidence="6 14" id="KW-0963">Cytoplasm</keyword>
<comment type="subcellular location">
    <subcellularLocation>
        <location evidence="3 14">Cytoplasm</location>
    </subcellularLocation>
</comment>
<name>A0ABM6WM75_9FLAO</name>
<proteinExistence type="inferred from homology"/>
<dbReference type="SUPFAM" id="SSF52440">
    <property type="entry name" value="PreATP-grasp domain"/>
    <property type="match status" value="1"/>
</dbReference>
<evidence type="ECO:0000256" key="2">
    <source>
        <dbReference type="ARBA" id="ARBA00001946"/>
    </source>
</evidence>
<evidence type="ECO:0000256" key="13">
    <source>
        <dbReference type="ARBA" id="ARBA00047614"/>
    </source>
</evidence>
<dbReference type="InterPro" id="IPR016185">
    <property type="entry name" value="PreATP-grasp_dom_sf"/>
</dbReference>
<keyword evidence="11 14" id="KW-0573">Peptidoglycan synthesis</keyword>
<dbReference type="RefSeq" id="WP_110495137.1">
    <property type="nucleotide sequence ID" value="NZ_CP029811.1"/>
</dbReference>
<comment type="pathway">
    <text evidence="14">Cell wall biogenesis; peptidoglycan biosynthesis.</text>
</comment>
<dbReference type="EC" id="6.3.2.4" evidence="5 14"/>
<accession>A0ABM6WM75</accession>
<dbReference type="NCBIfam" id="NF002378">
    <property type="entry name" value="PRK01372.1"/>
    <property type="match status" value="1"/>
</dbReference>
<comment type="similarity">
    <text evidence="4 14">Belongs to the D-alanine--D-alanine ligase family.</text>
</comment>
<protein>
    <recommendedName>
        <fullName evidence="5 14">D-alanine--D-alanine ligase</fullName>
        <ecNumber evidence="5 14">6.3.2.4</ecNumber>
    </recommendedName>
    <alternativeName>
        <fullName evidence="14">D-Ala-D-Ala ligase</fullName>
    </alternativeName>
    <alternativeName>
        <fullName evidence="14">D-alanylalanine synthetase</fullName>
    </alternativeName>
</protein>
<dbReference type="PROSITE" id="PS00844">
    <property type="entry name" value="DALA_DALA_LIGASE_2"/>
    <property type="match status" value="1"/>
</dbReference>
<reference evidence="17 18" key="1">
    <citation type="journal article" date="2018" name="Genome Biol. Evol.">
        <title>Parallel and Gradual Genome Erosion in the Blattabacterium Endosymbionts of Mastotermes darwiniensis and Cryptocercus Wood Roaches.</title>
        <authorList>
            <person name="Kinjo Y."/>
            <person name="Bourguignon T."/>
            <person name="Tong K.J."/>
            <person name="Kuwahara H."/>
            <person name="Lim S.J."/>
            <person name="Yoon K.B."/>
            <person name="Shigenobu S."/>
            <person name="Park Y.C."/>
            <person name="Nalepa C.A."/>
            <person name="Hongoh Y."/>
            <person name="Ohkuma M."/>
            <person name="Lo N."/>
            <person name="Tokuda G."/>
        </authorList>
    </citation>
    <scope>NUCLEOTIDE SEQUENCE [LARGE SCALE GENOMIC DNA]</scope>
    <source>
        <strain evidence="17 18">CPUsv</strain>
    </source>
</reference>
<comment type="function">
    <text evidence="14">Cell wall formation.</text>
</comment>
<dbReference type="Gene3D" id="3.30.1490.20">
    <property type="entry name" value="ATP-grasp fold, A domain"/>
    <property type="match status" value="1"/>
</dbReference>
<dbReference type="InterPro" id="IPR013815">
    <property type="entry name" value="ATP_grasp_subdomain_1"/>
</dbReference>
<evidence type="ECO:0000256" key="8">
    <source>
        <dbReference type="ARBA" id="ARBA00022741"/>
    </source>
</evidence>
<dbReference type="PROSITE" id="PS50975">
    <property type="entry name" value="ATP_GRASP"/>
    <property type="match status" value="1"/>
</dbReference>
<organism evidence="17 18">
    <name type="scientific">Blattabacterium punctulatus</name>
    <dbReference type="NCBI Taxonomy" id="164514"/>
    <lineage>
        <taxon>Bacteria</taxon>
        <taxon>Pseudomonadati</taxon>
        <taxon>Bacteroidota</taxon>
        <taxon>Flavobacteriia</taxon>
        <taxon>Flavobacteriales</taxon>
        <taxon>Blattabacteriaceae</taxon>
        <taxon>Blattabacterium</taxon>
    </lineage>
</organism>
<evidence type="ECO:0000256" key="15">
    <source>
        <dbReference type="PROSITE-ProRule" id="PRU00409"/>
    </source>
</evidence>
<evidence type="ECO:0000256" key="6">
    <source>
        <dbReference type="ARBA" id="ARBA00022490"/>
    </source>
</evidence>
<dbReference type="Proteomes" id="UP000247917">
    <property type="component" value="Chromosome"/>
</dbReference>
<dbReference type="InterPro" id="IPR011127">
    <property type="entry name" value="Dala_Dala_lig_N"/>
</dbReference>
<dbReference type="GO" id="GO:0016874">
    <property type="term" value="F:ligase activity"/>
    <property type="evidence" value="ECO:0007669"/>
    <property type="project" value="UniProtKB-KW"/>
</dbReference>
<dbReference type="SUPFAM" id="SSF56059">
    <property type="entry name" value="Glutathione synthetase ATP-binding domain-like"/>
    <property type="match status" value="1"/>
</dbReference>
<evidence type="ECO:0000256" key="11">
    <source>
        <dbReference type="ARBA" id="ARBA00022984"/>
    </source>
</evidence>
<evidence type="ECO:0000256" key="9">
    <source>
        <dbReference type="ARBA" id="ARBA00022840"/>
    </source>
</evidence>
<evidence type="ECO:0000256" key="1">
    <source>
        <dbReference type="ARBA" id="ARBA00001936"/>
    </source>
</evidence>
<evidence type="ECO:0000256" key="5">
    <source>
        <dbReference type="ARBA" id="ARBA00012216"/>
    </source>
</evidence>
<evidence type="ECO:0000256" key="10">
    <source>
        <dbReference type="ARBA" id="ARBA00022960"/>
    </source>
</evidence>
<dbReference type="InterPro" id="IPR000291">
    <property type="entry name" value="D-Ala_lig_Van_CS"/>
</dbReference>
<keyword evidence="10 14" id="KW-0133">Cell shape</keyword>
<keyword evidence="8 15" id="KW-0547">Nucleotide-binding</keyword>
<dbReference type="InterPro" id="IPR011761">
    <property type="entry name" value="ATP-grasp"/>
</dbReference>
<comment type="catalytic activity">
    <reaction evidence="13 14">
        <text>2 D-alanine + ATP = D-alanyl-D-alanine + ADP + phosphate + H(+)</text>
        <dbReference type="Rhea" id="RHEA:11224"/>
        <dbReference type="ChEBI" id="CHEBI:15378"/>
        <dbReference type="ChEBI" id="CHEBI:30616"/>
        <dbReference type="ChEBI" id="CHEBI:43474"/>
        <dbReference type="ChEBI" id="CHEBI:57416"/>
        <dbReference type="ChEBI" id="CHEBI:57822"/>
        <dbReference type="ChEBI" id="CHEBI:456216"/>
        <dbReference type="EC" id="6.3.2.4"/>
    </reaction>
</comment>
<dbReference type="NCBIfam" id="TIGR01205">
    <property type="entry name" value="D_ala_D_alaTIGR"/>
    <property type="match status" value="1"/>
</dbReference>
<dbReference type="Pfam" id="PF07478">
    <property type="entry name" value="Dala_Dala_lig_C"/>
    <property type="match status" value="1"/>
</dbReference>
<dbReference type="InterPro" id="IPR011095">
    <property type="entry name" value="Dala_Dala_lig_C"/>
</dbReference>
<evidence type="ECO:0000256" key="3">
    <source>
        <dbReference type="ARBA" id="ARBA00004496"/>
    </source>
</evidence>
<dbReference type="PANTHER" id="PTHR23132:SF23">
    <property type="entry name" value="D-ALANINE--D-ALANINE LIGASE B"/>
    <property type="match status" value="1"/>
</dbReference>
<evidence type="ECO:0000313" key="17">
    <source>
        <dbReference type="EMBL" id="AWU39699.1"/>
    </source>
</evidence>
<keyword evidence="18" id="KW-1185">Reference proteome</keyword>
<comment type="cofactor">
    <cofactor evidence="2">
        <name>Mg(2+)</name>
        <dbReference type="ChEBI" id="CHEBI:18420"/>
    </cofactor>
</comment>
<dbReference type="PANTHER" id="PTHR23132">
    <property type="entry name" value="D-ALANINE--D-ALANINE LIGASE"/>
    <property type="match status" value="1"/>
</dbReference>
<dbReference type="Pfam" id="PF01820">
    <property type="entry name" value="Dala_Dala_lig_N"/>
    <property type="match status" value="1"/>
</dbReference>
<evidence type="ECO:0000256" key="4">
    <source>
        <dbReference type="ARBA" id="ARBA00010871"/>
    </source>
</evidence>
<sequence>MKKIAIIMGGYTEEFIISLKSGKVVYENLNREEFDPYQIYIFRDKWVLIGEKKKEYSINKQDFTILLKSNQILKFDCVFNSIHGTPGEDGILPAYFHLLKIPYTGCNFHQANVTFNKKYCLTLLKEFGINTAVSFFLNQNQPFCEKKIIKKIGLPCFVKPNRSGSSLGISKVYKKEELFPAIKKAFKEDDEIIIESFLKGIEISVGVISFNHEITVLPITEIISKNDFFDFESKYNEGSQEITPARLLPNIENKIQKLVKKICKILNLSGISRSEFILVNGEPFFLEINTVPGLSKKSIFPKQLNVAGISLSNLFKKLIDFSIKNSKNL</sequence>
<dbReference type="NCBIfam" id="NF002527">
    <property type="entry name" value="PRK01966.1-3"/>
    <property type="match status" value="1"/>
</dbReference>
<feature type="domain" description="ATP-grasp" evidence="16">
    <location>
        <begin position="121"/>
        <end position="320"/>
    </location>
</feature>
<dbReference type="Gene3D" id="3.30.470.20">
    <property type="entry name" value="ATP-grasp fold, B domain"/>
    <property type="match status" value="1"/>
</dbReference>
<keyword evidence="9 15" id="KW-0067">ATP-binding</keyword>